<evidence type="ECO:0000313" key="4">
    <source>
        <dbReference type="Proteomes" id="UP000193144"/>
    </source>
</evidence>
<dbReference type="InterPro" id="IPR017795">
    <property type="entry name" value="ABBA_NscD-like"/>
</dbReference>
<dbReference type="EMBL" id="MCFA01000037">
    <property type="protein sequence ID" value="ORY13910.1"/>
    <property type="molecule type" value="Genomic_DNA"/>
</dbReference>
<evidence type="ECO:0000313" key="3">
    <source>
        <dbReference type="EMBL" id="ORY13910.1"/>
    </source>
</evidence>
<comment type="caution">
    <text evidence="3">The sequence shown here is derived from an EMBL/GenBank/DDBJ whole genome shotgun (WGS) entry which is preliminary data.</text>
</comment>
<evidence type="ECO:0000256" key="1">
    <source>
        <dbReference type="ARBA" id="ARBA00010209"/>
    </source>
</evidence>
<dbReference type="NCBIfam" id="TIGR03429">
    <property type="entry name" value="arom_pren_DMATS"/>
    <property type="match status" value="1"/>
</dbReference>
<dbReference type="GO" id="GO:0009820">
    <property type="term" value="P:alkaloid metabolic process"/>
    <property type="evidence" value="ECO:0007669"/>
    <property type="project" value="InterPro"/>
</dbReference>
<sequence>MMLGAGYPELARDFHAQVFNDLIVRHLGTHPKDEIGNSGPNWTSYMNDDYTPIEFSWNWAGPYVLPKVRYAIEPIGPHTGTTMDPFNSTTADQFVHQLTERGTMIDLTWYHHLNQTLAKKAESPPATESGGEMSSKFLALELGTPSHQSIKAYFILPENPSQDDSQLCTAISTLPSAGASIHESLQKVQLLVSTLRGQTTPKIEMIGIDCIPATEARIKIYIRSPETSFDSVLKMMMLPGKGRSDERVSSLRDLWQSVLGLEDHFDGTHSLPSNSHRTSGIIYHYDLRLSSTSPKVKLYIPVKHYGGTDFKAAEGFSKWLHRNGYKLQASSYLEAVQHLCKHRTLQDGLGFQTYISASLGPGGLSVTAYFCPETYSRLRV</sequence>
<dbReference type="PANTHER" id="PTHR40627">
    <property type="entry name" value="INDOLE PRENYLTRANSFERASE TDIB-RELATED"/>
    <property type="match status" value="1"/>
</dbReference>
<dbReference type="AlphaFoldDB" id="A0A1Y1ZUL7"/>
<dbReference type="SFLD" id="SFLDS00036">
    <property type="entry name" value="Aromatic_Prenyltransferase"/>
    <property type="match status" value="1"/>
</dbReference>
<dbReference type="InterPro" id="IPR033964">
    <property type="entry name" value="ABBA"/>
</dbReference>
<evidence type="ECO:0000256" key="2">
    <source>
        <dbReference type="ARBA" id="ARBA00022679"/>
    </source>
</evidence>
<reference evidence="3 4" key="1">
    <citation type="submission" date="2016-07" db="EMBL/GenBank/DDBJ databases">
        <title>Pervasive Adenine N6-methylation of Active Genes in Fungi.</title>
        <authorList>
            <consortium name="DOE Joint Genome Institute"/>
            <person name="Mondo S.J."/>
            <person name="Dannebaum R.O."/>
            <person name="Kuo R.C."/>
            <person name="Labutti K."/>
            <person name="Haridas S."/>
            <person name="Kuo A."/>
            <person name="Salamov A."/>
            <person name="Ahrendt S.R."/>
            <person name="Lipzen A."/>
            <person name="Sullivan W."/>
            <person name="Andreopoulos W.B."/>
            <person name="Clum A."/>
            <person name="Lindquist E."/>
            <person name="Daum C."/>
            <person name="Ramamoorthy G.K."/>
            <person name="Gryganskyi A."/>
            <person name="Culley D."/>
            <person name="Magnuson J.K."/>
            <person name="James T.Y."/>
            <person name="O'Malley M.A."/>
            <person name="Stajich J.E."/>
            <person name="Spatafora J.W."/>
            <person name="Visel A."/>
            <person name="Grigoriev I.V."/>
        </authorList>
    </citation>
    <scope>NUCLEOTIDE SEQUENCE [LARGE SCALE GENOMIC DNA]</scope>
    <source>
        <strain evidence="3 4">CBS 115471</strain>
    </source>
</reference>
<name>A0A1Y1ZUL7_9PLEO</name>
<dbReference type="SFLD" id="SFLDG01162">
    <property type="entry name" value="I"/>
    <property type="match status" value="1"/>
</dbReference>
<dbReference type="Pfam" id="PF11991">
    <property type="entry name" value="Trp_DMAT"/>
    <property type="match status" value="1"/>
</dbReference>
<dbReference type="Proteomes" id="UP000193144">
    <property type="component" value="Unassembled WGS sequence"/>
</dbReference>
<comment type="similarity">
    <text evidence="1">Belongs to the tryptophan dimethylallyltransferase family.</text>
</comment>
<accession>A0A1Y1ZUL7</accession>
<dbReference type="CDD" id="cd13929">
    <property type="entry name" value="PT-DMATS_CymD"/>
    <property type="match status" value="1"/>
</dbReference>
<dbReference type="GO" id="GO:0016765">
    <property type="term" value="F:transferase activity, transferring alkyl or aryl (other than methyl) groups"/>
    <property type="evidence" value="ECO:0007669"/>
    <property type="project" value="InterPro"/>
</dbReference>
<organism evidence="3 4">
    <name type="scientific">Clohesyomyces aquaticus</name>
    <dbReference type="NCBI Taxonomy" id="1231657"/>
    <lineage>
        <taxon>Eukaryota</taxon>
        <taxon>Fungi</taxon>
        <taxon>Dikarya</taxon>
        <taxon>Ascomycota</taxon>
        <taxon>Pezizomycotina</taxon>
        <taxon>Dothideomycetes</taxon>
        <taxon>Pleosporomycetidae</taxon>
        <taxon>Pleosporales</taxon>
        <taxon>Lindgomycetaceae</taxon>
        <taxon>Clohesyomyces</taxon>
    </lineage>
</organism>
<protein>
    <submittedName>
        <fullName evidence="3">Aromatic prenyltransferase</fullName>
    </submittedName>
</protein>
<keyword evidence="2 3" id="KW-0808">Transferase</keyword>
<dbReference type="OrthoDB" id="3354387at2759"/>
<dbReference type="PANTHER" id="PTHR40627:SF4">
    <property type="entry name" value="PRENYLTRANSFERASE ASQH1-RELATED"/>
    <property type="match status" value="1"/>
</dbReference>
<keyword evidence="4" id="KW-1185">Reference proteome</keyword>
<gene>
    <name evidence="3" type="ORF">BCR34DRAFT_561257</name>
</gene>
<proteinExistence type="inferred from homology"/>